<sequence length="211" mass="21876">MRKMLLATICLTLSTFSAAHADTSQSYDFTGFDELDISAGVDVSFETSSEYSVIIDFEKGGPDDMKLRQDGSRLYIARKVISNWGDDKVRAKVRVTSPAMSEIEASSGSSIRASGLSADVLVLDASSGASIKADGKCGSLKIVANSGGNANGRNVSCEKVAANASSGGSVSATASLEAHSHTSSGGSVDIYGDPQKREQNKSMSGGSTSFH</sequence>
<feature type="signal peptide" evidence="2">
    <location>
        <begin position="1"/>
        <end position="21"/>
    </location>
</feature>
<dbReference type="PATRIC" id="fig|1280953.3.peg.3289"/>
<keyword evidence="5" id="KW-1185">Reference proteome</keyword>
<reference evidence="4 5" key="1">
    <citation type="journal article" date="2014" name="Antonie Van Leeuwenhoek">
        <title>Hyphomonas beringensis sp. nov. and Hyphomonas chukchiensis sp. nov., isolated from surface seawater of the Bering Sea and Chukchi Sea.</title>
        <authorList>
            <person name="Li C."/>
            <person name="Lai Q."/>
            <person name="Li G."/>
            <person name="Dong C."/>
            <person name="Wang J."/>
            <person name="Liao Y."/>
            <person name="Shao Z."/>
        </authorList>
    </citation>
    <scope>NUCLEOTIDE SEQUENCE [LARGE SCALE GENOMIC DNA]</scope>
    <source>
        <strain evidence="4 5">SCH89</strain>
    </source>
</reference>
<feature type="chain" id="PRO_5001577926" description="Putative auto-transporter adhesin head GIN domain-containing protein" evidence="2">
    <location>
        <begin position="22"/>
        <end position="211"/>
    </location>
</feature>
<dbReference type="OrthoDB" id="7618549at2"/>
<evidence type="ECO:0000313" key="4">
    <source>
        <dbReference type="EMBL" id="KDA01246.1"/>
    </source>
</evidence>
<feature type="region of interest" description="Disordered" evidence="1">
    <location>
        <begin position="173"/>
        <end position="211"/>
    </location>
</feature>
<name>A0A059G355_9PROT</name>
<dbReference type="AlphaFoldDB" id="A0A059G355"/>
<feature type="domain" description="Putative auto-transporter adhesin head GIN" evidence="3">
    <location>
        <begin position="32"/>
        <end position="194"/>
    </location>
</feature>
<dbReference type="InterPro" id="IPR021255">
    <property type="entry name" value="DUF2807"/>
</dbReference>
<feature type="compositionally biased region" description="Polar residues" evidence="1">
    <location>
        <begin position="201"/>
        <end position="211"/>
    </location>
</feature>
<gene>
    <name evidence="4" type="ORF">HOC_16411</name>
</gene>
<evidence type="ECO:0000313" key="5">
    <source>
        <dbReference type="Proteomes" id="UP000024942"/>
    </source>
</evidence>
<organism evidence="4 5">
    <name type="scientific">Hyphomonas oceanitis SCH89</name>
    <dbReference type="NCBI Taxonomy" id="1280953"/>
    <lineage>
        <taxon>Bacteria</taxon>
        <taxon>Pseudomonadati</taxon>
        <taxon>Pseudomonadota</taxon>
        <taxon>Alphaproteobacteria</taxon>
        <taxon>Hyphomonadales</taxon>
        <taxon>Hyphomonadaceae</taxon>
        <taxon>Hyphomonas</taxon>
    </lineage>
</organism>
<dbReference type="Proteomes" id="UP000024942">
    <property type="component" value="Unassembled WGS sequence"/>
</dbReference>
<dbReference type="eggNOG" id="COG3595">
    <property type="taxonomic scope" value="Bacteria"/>
</dbReference>
<evidence type="ECO:0000259" key="3">
    <source>
        <dbReference type="Pfam" id="PF10988"/>
    </source>
</evidence>
<evidence type="ECO:0000256" key="1">
    <source>
        <dbReference type="SAM" id="MobiDB-lite"/>
    </source>
</evidence>
<dbReference type="Pfam" id="PF10988">
    <property type="entry name" value="DUF2807"/>
    <property type="match status" value="1"/>
</dbReference>
<evidence type="ECO:0000256" key="2">
    <source>
        <dbReference type="SAM" id="SignalP"/>
    </source>
</evidence>
<dbReference type="EMBL" id="ARYL01000032">
    <property type="protein sequence ID" value="KDA01246.1"/>
    <property type="molecule type" value="Genomic_DNA"/>
</dbReference>
<protein>
    <recommendedName>
        <fullName evidence="3">Putative auto-transporter adhesin head GIN domain-containing protein</fullName>
    </recommendedName>
</protein>
<dbReference type="Gene3D" id="2.160.20.120">
    <property type="match status" value="1"/>
</dbReference>
<dbReference type="RefSeq" id="WP_035540582.1">
    <property type="nucleotide sequence ID" value="NZ_ARYL01000032.1"/>
</dbReference>
<keyword evidence="2" id="KW-0732">Signal</keyword>
<comment type="caution">
    <text evidence="4">The sequence shown here is derived from an EMBL/GenBank/DDBJ whole genome shotgun (WGS) entry which is preliminary data.</text>
</comment>
<proteinExistence type="predicted"/>
<accession>A0A059G355</accession>
<dbReference type="STRING" id="1280953.HOC_16411"/>